<dbReference type="SMART" id="SM00304">
    <property type="entry name" value="HAMP"/>
    <property type="match status" value="1"/>
</dbReference>
<keyword evidence="6 12" id="KW-0812">Transmembrane</keyword>
<keyword evidence="8 12" id="KW-0472">Membrane</keyword>
<evidence type="ECO:0000256" key="11">
    <source>
        <dbReference type="PROSITE-ProRule" id="PRU00284"/>
    </source>
</evidence>
<dbReference type="Gene3D" id="1.10.287.950">
    <property type="entry name" value="Methyl-accepting chemotaxis protein"/>
    <property type="match status" value="1"/>
</dbReference>
<feature type="transmembrane region" description="Helical" evidence="12">
    <location>
        <begin position="190"/>
        <end position="210"/>
    </location>
</feature>
<dbReference type="Pfam" id="PF00015">
    <property type="entry name" value="MCPsignal"/>
    <property type="match status" value="1"/>
</dbReference>
<dbReference type="InterPro" id="IPR035440">
    <property type="entry name" value="4HB_MCP_dom_sf"/>
</dbReference>
<evidence type="ECO:0000256" key="8">
    <source>
        <dbReference type="ARBA" id="ARBA00023136"/>
    </source>
</evidence>
<comment type="similarity">
    <text evidence="10">Belongs to the methyl-accepting chemotaxis (MCP) protein family.</text>
</comment>
<evidence type="ECO:0000256" key="2">
    <source>
        <dbReference type="ARBA" id="ARBA00022475"/>
    </source>
</evidence>
<sequence length="527" mass="56183">MFSKISIKARITAAIGVLVCLLIVAGVIGQISNRAGEAALQETYSIQLASAVAIGESKYNLAIARIAIDRALLHPESGDMKALVDKTRDYLKVSDNAWRRYLDLPKSEEEAAIAKEVAAKRDIFIQQAIEPALAALQSNDTATADRITMQVAPPLSLNFTRIGTQLDQYLLKHGQKTYENFSSQLQTVSLVFLCMIAVGIVVGIFCGWGLHRAIARPLHQALQHFSAISEGDLGRHIAIQSQDEMGKLMSGLKGMRDGLRATVTAVRRSVDSIATATSQIASGNTDLSQRTEEQAASLEETAASMEELTSAVKQNSESAREASAVASEAESIALRGGEVTDQVVSTMRDIQSSSDKMSAIITVIDGIAFQTNILALNAAVEAARAGEQGRGFAVVATEVRGLAQRSAVAAKEIKQLIDESVGKVDSGTSLVEQAGATMQQVTGAVRKVTAIIREISLASDEQKDGIDQVNKAITQMDGVTQQNAALVEEAAAAAISLQEQARTLQGAVAMFRYDEIEPGHALSVVRH</sequence>
<evidence type="ECO:0000256" key="1">
    <source>
        <dbReference type="ARBA" id="ARBA00004429"/>
    </source>
</evidence>
<dbReference type="GO" id="GO:0005886">
    <property type="term" value="C:plasma membrane"/>
    <property type="evidence" value="ECO:0007669"/>
    <property type="project" value="UniProtKB-SubCell"/>
</dbReference>
<dbReference type="Proteomes" id="UP000462435">
    <property type="component" value="Unassembled WGS sequence"/>
</dbReference>
<dbReference type="Pfam" id="PF02203">
    <property type="entry name" value="TarH"/>
    <property type="match status" value="1"/>
</dbReference>
<evidence type="ECO:0000313" key="16">
    <source>
        <dbReference type="Proteomes" id="UP000462435"/>
    </source>
</evidence>
<organism evidence="15 16">
    <name type="scientific">Herbaspirillum frisingense</name>
    <dbReference type="NCBI Taxonomy" id="92645"/>
    <lineage>
        <taxon>Bacteria</taxon>
        <taxon>Pseudomonadati</taxon>
        <taxon>Pseudomonadota</taxon>
        <taxon>Betaproteobacteria</taxon>
        <taxon>Burkholderiales</taxon>
        <taxon>Oxalobacteraceae</taxon>
        <taxon>Herbaspirillum</taxon>
    </lineage>
</organism>
<evidence type="ECO:0000259" key="13">
    <source>
        <dbReference type="PROSITE" id="PS50111"/>
    </source>
</evidence>
<keyword evidence="7 12" id="KW-1133">Transmembrane helix</keyword>
<dbReference type="GO" id="GO:0007165">
    <property type="term" value="P:signal transduction"/>
    <property type="evidence" value="ECO:0007669"/>
    <property type="project" value="UniProtKB-KW"/>
</dbReference>
<accession>A0A7V8FVZ7</accession>
<evidence type="ECO:0000256" key="6">
    <source>
        <dbReference type="ARBA" id="ARBA00022692"/>
    </source>
</evidence>
<evidence type="ECO:0000256" key="10">
    <source>
        <dbReference type="ARBA" id="ARBA00029447"/>
    </source>
</evidence>
<feature type="domain" description="HAMP" evidence="14">
    <location>
        <begin position="212"/>
        <end position="264"/>
    </location>
</feature>
<reference evidence="16" key="1">
    <citation type="journal article" date="2020" name="MBio">
        <title>Horizontal gene transfer to a defensive symbiont with a reduced genome amongst a multipartite beetle microbiome.</title>
        <authorList>
            <person name="Waterworth S.C."/>
            <person name="Florez L.V."/>
            <person name="Rees E.R."/>
            <person name="Hertweck C."/>
            <person name="Kaltenpoth M."/>
            <person name="Kwan J.C."/>
        </authorList>
    </citation>
    <scope>NUCLEOTIDE SEQUENCE [LARGE SCALE GENOMIC DNA]</scope>
</reference>
<dbReference type="GO" id="GO:0004888">
    <property type="term" value="F:transmembrane signaling receptor activity"/>
    <property type="evidence" value="ECO:0007669"/>
    <property type="project" value="InterPro"/>
</dbReference>
<feature type="domain" description="Methyl-accepting transducer" evidence="13">
    <location>
        <begin position="269"/>
        <end position="498"/>
    </location>
</feature>
<keyword evidence="9 11" id="KW-0807">Transducer</keyword>
<dbReference type="Gene3D" id="1.20.120.30">
    <property type="entry name" value="Aspartate receptor, ligand-binding domain"/>
    <property type="match status" value="1"/>
</dbReference>
<evidence type="ECO:0000256" key="5">
    <source>
        <dbReference type="ARBA" id="ARBA00022519"/>
    </source>
</evidence>
<dbReference type="SMART" id="SM00283">
    <property type="entry name" value="MA"/>
    <property type="match status" value="1"/>
</dbReference>
<dbReference type="GO" id="GO:0006935">
    <property type="term" value="P:chemotaxis"/>
    <property type="evidence" value="ECO:0007669"/>
    <property type="project" value="UniProtKB-KW"/>
</dbReference>
<dbReference type="InterPro" id="IPR003660">
    <property type="entry name" value="HAMP_dom"/>
</dbReference>
<comment type="subcellular location">
    <subcellularLocation>
        <location evidence="1">Cell inner membrane</location>
        <topology evidence="1">Multi-pass membrane protein</topology>
    </subcellularLocation>
</comment>
<dbReference type="SUPFAM" id="SSF47170">
    <property type="entry name" value="Aspartate receptor, ligand-binding domain"/>
    <property type="match status" value="1"/>
</dbReference>
<gene>
    <name evidence="15" type="primary">tsr_10</name>
    <name evidence="15" type="ORF">GAK35_02489</name>
</gene>
<evidence type="ECO:0000256" key="12">
    <source>
        <dbReference type="SAM" id="Phobius"/>
    </source>
</evidence>
<dbReference type="SUPFAM" id="SSF58104">
    <property type="entry name" value="Methyl-accepting chemotaxis protein (MCP) signaling domain"/>
    <property type="match status" value="1"/>
</dbReference>
<dbReference type="PRINTS" id="PR00260">
    <property type="entry name" value="CHEMTRNSDUCR"/>
</dbReference>
<dbReference type="EMBL" id="WNDX01000072">
    <property type="protein sequence ID" value="KAF1042868.1"/>
    <property type="molecule type" value="Genomic_DNA"/>
</dbReference>
<evidence type="ECO:0000256" key="3">
    <source>
        <dbReference type="ARBA" id="ARBA00022481"/>
    </source>
</evidence>
<evidence type="ECO:0000256" key="4">
    <source>
        <dbReference type="ARBA" id="ARBA00022500"/>
    </source>
</evidence>
<dbReference type="PANTHER" id="PTHR43531">
    <property type="entry name" value="PROTEIN ICFG"/>
    <property type="match status" value="1"/>
</dbReference>
<dbReference type="InterPro" id="IPR051310">
    <property type="entry name" value="MCP_chemotaxis"/>
</dbReference>
<keyword evidence="3" id="KW-0488">Methylation</keyword>
<evidence type="ECO:0000256" key="9">
    <source>
        <dbReference type="ARBA" id="ARBA00023224"/>
    </source>
</evidence>
<evidence type="ECO:0000313" key="15">
    <source>
        <dbReference type="EMBL" id="KAF1042868.1"/>
    </source>
</evidence>
<dbReference type="Pfam" id="PF00672">
    <property type="entry name" value="HAMP"/>
    <property type="match status" value="1"/>
</dbReference>
<dbReference type="FunFam" id="1.10.287.950:FF:000001">
    <property type="entry name" value="Methyl-accepting chemotaxis sensory transducer"/>
    <property type="match status" value="1"/>
</dbReference>
<evidence type="ECO:0000256" key="7">
    <source>
        <dbReference type="ARBA" id="ARBA00022989"/>
    </source>
</evidence>
<comment type="caution">
    <text evidence="15">The sequence shown here is derived from an EMBL/GenBank/DDBJ whole genome shotgun (WGS) entry which is preliminary data.</text>
</comment>
<keyword evidence="4" id="KW-0145">Chemotaxis</keyword>
<name>A0A7V8FVZ7_9BURK</name>
<dbReference type="InterPro" id="IPR004089">
    <property type="entry name" value="MCPsignal_dom"/>
</dbReference>
<dbReference type="InterPro" id="IPR004090">
    <property type="entry name" value="Chemotax_Me-accpt_rcpt"/>
</dbReference>
<keyword evidence="5" id="KW-0997">Cell inner membrane</keyword>
<evidence type="ECO:0000259" key="14">
    <source>
        <dbReference type="PROSITE" id="PS50885"/>
    </source>
</evidence>
<dbReference type="PROSITE" id="PS50885">
    <property type="entry name" value="HAMP"/>
    <property type="match status" value="1"/>
</dbReference>
<dbReference type="InterPro" id="IPR003122">
    <property type="entry name" value="Tar_rcpt_lig-bd"/>
</dbReference>
<keyword evidence="2" id="KW-1003">Cell membrane</keyword>
<dbReference type="CDD" id="cd06225">
    <property type="entry name" value="HAMP"/>
    <property type="match status" value="1"/>
</dbReference>
<protein>
    <submittedName>
        <fullName evidence="15">Methyl-accepting chemotaxis protein I</fullName>
    </submittedName>
</protein>
<dbReference type="CDD" id="cd11386">
    <property type="entry name" value="MCP_signal"/>
    <property type="match status" value="1"/>
</dbReference>
<dbReference type="AlphaFoldDB" id="A0A7V8FVZ7"/>
<dbReference type="PANTHER" id="PTHR43531:SF14">
    <property type="entry name" value="METHYL-ACCEPTING CHEMOTAXIS PROTEIN I-RELATED"/>
    <property type="match status" value="1"/>
</dbReference>
<dbReference type="PROSITE" id="PS50111">
    <property type="entry name" value="CHEMOTAXIS_TRANSDUC_2"/>
    <property type="match status" value="1"/>
</dbReference>
<proteinExistence type="inferred from homology"/>